<dbReference type="Proteomes" id="UP000664169">
    <property type="component" value="Unassembled WGS sequence"/>
</dbReference>
<dbReference type="AlphaFoldDB" id="A0A8H3EM77"/>
<protein>
    <submittedName>
        <fullName evidence="1">Uncharacterized protein</fullName>
    </submittedName>
</protein>
<evidence type="ECO:0000313" key="1">
    <source>
        <dbReference type="EMBL" id="CAF9907799.1"/>
    </source>
</evidence>
<sequence>MISTEKSRRQSELCSYDFTPVAIGLQYVDSQGPHLSVNGAVSQCATELGIQTLVLSEQDIMMSAIWINSDITTADSYVATSSANSKASHLDIQPLVQELMAGQSLRMKEAFRGQRILLEIDRKWKSSPHDRESKLFITNLPDCSAG</sequence>
<accession>A0A8H3EM77</accession>
<comment type="caution">
    <text evidence="1">The sequence shown here is derived from an EMBL/GenBank/DDBJ whole genome shotgun (WGS) entry which is preliminary data.</text>
</comment>
<reference evidence="1" key="1">
    <citation type="submission" date="2021-03" db="EMBL/GenBank/DDBJ databases">
        <authorList>
            <person name="Tagirdzhanova G."/>
        </authorList>
    </citation>
    <scope>NUCLEOTIDE SEQUENCE</scope>
</reference>
<gene>
    <name evidence="1" type="ORF">GOMPHAMPRED_005988</name>
</gene>
<evidence type="ECO:0000313" key="2">
    <source>
        <dbReference type="Proteomes" id="UP000664169"/>
    </source>
</evidence>
<proteinExistence type="predicted"/>
<organism evidence="1 2">
    <name type="scientific">Gomphillus americanus</name>
    <dbReference type="NCBI Taxonomy" id="1940652"/>
    <lineage>
        <taxon>Eukaryota</taxon>
        <taxon>Fungi</taxon>
        <taxon>Dikarya</taxon>
        <taxon>Ascomycota</taxon>
        <taxon>Pezizomycotina</taxon>
        <taxon>Lecanoromycetes</taxon>
        <taxon>OSLEUM clade</taxon>
        <taxon>Ostropomycetidae</taxon>
        <taxon>Ostropales</taxon>
        <taxon>Graphidaceae</taxon>
        <taxon>Gomphilloideae</taxon>
        <taxon>Gomphillus</taxon>
    </lineage>
</organism>
<dbReference type="EMBL" id="CAJPDQ010000004">
    <property type="protein sequence ID" value="CAF9907799.1"/>
    <property type="molecule type" value="Genomic_DNA"/>
</dbReference>
<name>A0A8H3EM77_9LECA</name>
<keyword evidence="2" id="KW-1185">Reference proteome</keyword>